<dbReference type="InterPro" id="IPR002492">
    <property type="entry name" value="Transposase_Tc1-like"/>
</dbReference>
<gene>
    <name evidence="3" type="ORF">SKAU_G00280660</name>
</gene>
<keyword evidence="4" id="KW-1185">Reference proteome</keyword>
<dbReference type="GO" id="GO:0003677">
    <property type="term" value="F:DNA binding"/>
    <property type="evidence" value="ECO:0007669"/>
    <property type="project" value="InterPro"/>
</dbReference>
<protein>
    <recommendedName>
        <fullName evidence="2">Transposase Tc1-like domain-containing protein</fullName>
    </recommendedName>
</protein>
<evidence type="ECO:0000313" key="3">
    <source>
        <dbReference type="EMBL" id="KAJ8346665.1"/>
    </source>
</evidence>
<dbReference type="AlphaFoldDB" id="A0A9Q1EX20"/>
<evidence type="ECO:0000313" key="4">
    <source>
        <dbReference type="Proteomes" id="UP001152622"/>
    </source>
</evidence>
<dbReference type="InterPro" id="IPR009057">
    <property type="entry name" value="Homeodomain-like_sf"/>
</dbReference>
<dbReference type="EMBL" id="JAINUF010000011">
    <property type="protein sequence ID" value="KAJ8346665.1"/>
    <property type="molecule type" value="Genomic_DNA"/>
</dbReference>
<dbReference type="GO" id="GO:0006313">
    <property type="term" value="P:DNA transposition"/>
    <property type="evidence" value="ECO:0007669"/>
    <property type="project" value="InterPro"/>
</dbReference>
<dbReference type="Proteomes" id="UP001152622">
    <property type="component" value="Chromosome 11"/>
</dbReference>
<accession>A0A9Q1EX20</accession>
<evidence type="ECO:0000259" key="2">
    <source>
        <dbReference type="Pfam" id="PF01498"/>
    </source>
</evidence>
<feature type="domain" description="Transposase Tc1-like" evidence="2">
    <location>
        <begin position="95"/>
        <end position="161"/>
    </location>
</feature>
<comment type="caution">
    <text evidence="3">The sequence shown here is derived from an EMBL/GenBank/DDBJ whole genome shotgun (WGS) entry which is preliminary data.</text>
</comment>
<dbReference type="OrthoDB" id="3263820at2759"/>
<feature type="region of interest" description="Disordered" evidence="1">
    <location>
        <begin position="76"/>
        <end position="96"/>
    </location>
</feature>
<proteinExistence type="predicted"/>
<dbReference type="SUPFAM" id="SSF46689">
    <property type="entry name" value="Homeodomain-like"/>
    <property type="match status" value="1"/>
</dbReference>
<name>A0A9Q1EX20_SYNKA</name>
<organism evidence="3 4">
    <name type="scientific">Synaphobranchus kaupii</name>
    <name type="common">Kaup's arrowtooth eel</name>
    <dbReference type="NCBI Taxonomy" id="118154"/>
    <lineage>
        <taxon>Eukaryota</taxon>
        <taxon>Metazoa</taxon>
        <taxon>Chordata</taxon>
        <taxon>Craniata</taxon>
        <taxon>Vertebrata</taxon>
        <taxon>Euteleostomi</taxon>
        <taxon>Actinopterygii</taxon>
        <taxon>Neopterygii</taxon>
        <taxon>Teleostei</taxon>
        <taxon>Anguilliformes</taxon>
        <taxon>Synaphobranchidae</taxon>
        <taxon>Synaphobranchus</taxon>
    </lineage>
</organism>
<dbReference type="InterPro" id="IPR036388">
    <property type="entry name" value="WH-like_DNA-bd_sf"/>
</dbReference>
<sequence length="161" mass="18432">MVAPPQYQREWPALRQTYPPGSPAPRRTAERTVLPQEALHHQRNRKSSGIAGHNRDWEPVPKSTVATIIRKWKKFGTTKNLPRPGRPAKLSNRGRRALAREVSRNPRVTLTELQRILVEMGEPFRRSTIQAALRQSGLYGRVARRKPLLSKRHITAPLEFA</sequence>
<reference evidence="3" key="1">
    <citation type="journal article" date="2023" name="Science">
        <title>Genome structures resolve the early diversification of teleost fishes.</title>
        <authorList>
            <person name="Parey E."/>
            <person name="Louis A."/>
            <person name="Montfort J."/>
            <person name="Bouchez O."/>
            <person name="Roques C."/>
            <person name="Iampietro C."/>
            <person name="Lluch J."/>
            <person name="Castinel A."/>
            <person name="Donnadieu C."/>
            <person name="Desvignes T."/>
            <person name="Floi Bucao C."/>
            <person name="Jouanno E."/>
            <person name="Wen M."/>
            <person name="Mejri S."/>
            <person name="Dirks R."/>
            <person name="Jansen H."/>
            <person name="Henkel C."/>
            <person name="Chen W.J."/>
            <person name="Zahm M."/>
            <person name="Cabau C."/>
            <person name="Klopp C."/>
            <person name="Thompson A.W."/>
            <person name="Robinson-Rechavi M."/>
            <person name="Braasch I."/>
            <person name="Lecointre G."/>
            <person name="Bobe J."/>
            <person name="Postlethwait J.H."/>
            <person name="Berthelot C."/>
            <person name="Roest Crollius H."/>
            <person name="Guiguen Y."/>
        </authorList>
    </citation>
    <scope>NUCLEOTIDE SEQUENCE</scope>
    <source>
        <strain evidence="3">WJC10195</strain>
    </source>
</reference>
<feature type="region of interest" description="Disordered" evidence="1">
    <location>
        <begin position="1"/>
        <end position="59"/>
    </location>
</feature>
<evidence type="ECO:0000256" key="1">
    <source>
        <dbReference type="SAM" id="MobiDB-lite"/>
    </source>
</evidence>
<dbReference type="Pfam" id="PF01498">
    <property type="entry name" value="HTH_Tnp_Tc3_2"/>
    <property type="match status" value="1"/>
</dbReference>
<dbReference type="GO" id="GO:0015074">
    <property type="term" value="P:DNA integration"/>
    <property type="evidence" value="ECO:0007669"/>
    <property type="project" value="InterPro"/>
</dbReference>
<dbReference type="Gene3D" id="1.10.10.10">
    <property type="entry name" value="Winged helix-like DNA-binding domain superfamily/Winged helix DNA-binding domain"/>
    <property type="match status" value="1"/>
</dbReference>